<gene>
    <name evidence="1" type="ORF">Q4Q40_08655</name>
</gene>
<protein>
    <submittedName>
        <fullName evidence="1">Uncharacterized protein</fullName>
    </submittedName>
</protein>
<evidence type="ECO:0000313" key="1">
    <source>
        <dbReference type="EMBL" id="MDO5974252.1"/>
    </source>
</evidence>
<keyword evidence="2" id="KW-1185">Reference proteome</keyword>
<sequence length="51" mass="6141">MEKYSYKFFENNLTEKELAEYNDDCYYIYYDRNIILEFSGGAVGQQCFEKG</sequence>
<dbReference type="EMBL" id="JAUOEL010000002">
    <property type="protein sequence ID" value="MDO5974252.1"/>
    <property type="molecule type" value="Genomic_DNA"/>
</dbReference>
<evidence type="ECO:0000313" key="2">
    <source>
        <dbReference type="Proteomes" id="UP001176806"/>
    </source>
</evidence>
<comment type="caution">
    <text evidence="1">The sequence shown here is derived from an EMBL/GenBank/DDBJ whole genome shotgun (WGS) entry which is preliminary data.</text>
</comment>
<dbReference type="Proteomes" id="UP001176806">
    <property type="component" value="Unassembled WGS sequence"/>
</dbReference>
<dbReference type="RefSeq" id="WP_303301387.1">
    <property type="nucleotide sequence ID" value="NZ_BAABDA010000051.1"/>
</dbReference>
<organism evidence="1 2">
    <name type="scientific">Flavivirga jejuensis</name>
    <dbReference type="NCBI Taxonomy" id="870487"/>
    <lineage>
        <taxon>Bacteria</taxon>
        <taxon>Pseudomonadati</taxon>
        <taxon>Bacteroidota</taxon>
        <taxon>Flavobacteriia</taxon>
        <taxon>Flavobacteriales</taxon>
        <taxon>Flavobacteriaceae</taxon>
        <taxon>Flavivirga</taxon>
    </lineage>
</organism>
<reference evidence="1" key="1">
    <citation type="submission" date="2023-07" db="EMBL/GenBank/DDBJ databases">
        <title>Two novel species in the genus Flavivirga.</title>
        <authorList>
            <person name="Kwon K."/>
        </authorList>
    </citation>
    <scope>NUCLEOTIDE SEQUENCE</scope>
    <source>
        <strain evidence="1">KACC 14158</strain>
    </source>
</reference>
<name>A0ABT8WM69_9FLAO</name>
<accession>A0ABT8WM69</accession>
<proteinExistence type="predicted"/>